<dbReference type="eggNOG" id="KOG1332">
    <property type="taxonomic scope" value="Eukaryota"/>
</dbReference>
<dbReference type="Proteomes" id="UP000001876">
    <property type="component" value="Unassembled WGS sequence"/>
</dbReference>
<dbReference type="SUPFAM" id="SSF50978">
    <property type="entry name" value="WD40 repeat-like"/>
    <property type="match status" value="1"/>
</dbReference>
<feature type="repeat" description="WD" evidence="12">
    <location>
        <begin position="58"/>
        <end position="92"/>
    </location>
</feature>
<comment type="subcellular location">
    <subcellularLocation>
        <location evidence="1">Nucleus</location>
        <location evidence="1">Nuclear pore complex</location>
    </subcellularLocation>
</comment>
<dbReference type="InterPro" id="IPR001680">
    <property type="entry name" value="WD40_rpt"/>
</dbReference>
<dbReference type="PANTHER" id="PTHR11024:SF2">
    <property type="entry name" value="PROTEIN SEC13 HOMOLOG"/>
    <property type="match status" value="1"/>
</dbReference>
<keyword evidence="6" id="KW-0509">mRNA transport</keyword>
<dbReference type="InterPro" id="IPR036322">
    <property type="entry name" value="WD40_repeat_dom_sf"/>
</dbReference>
<dbReference type="InterPro" id="IPR015943">
    <property type="entry name" value="WD40/YVTN_repeat-like_dom_sf"/>
</dbReference>
<proteinExistence type="inferred from homology"/>
<keyword evidence="7" id="KW-0653">Protein transport</keyword>
<evidence type="ECO:0000256" key="9">
    <source>
        <dbReference type="ARBA" id="ARBA00023132"/>
    </source>
</evidence>
<feature type="repeat" description="WD" evidence="12">
    <location>
        <begin position="217"/>
        <end position="252"/>
    </location>
</feature>
<evidence type="ECO:0000313" key="13">
    <source>
        <dbReference type="EMBL" id="EEH54481.1"/>
    </source>
</evidence>
<dbReference type="OMA" id="IWKEEGD"/>
<dbReference type="Gene3D" id="2.130.10.10">
    <property type="entry name" value="YVTN repeat-like/Quinoprotein amine dehydrogenase"/>
    <property type="match status" value="1"/>
</dbReference>
<dbReference type="GO" id="GO:0006606">
    <property type="term" value="P:protein import into nucleus"/>
    <property type="evidence" value="ECO:0007669"/>
    <property type="project" value="TreeGrafter"/>
</dbReference>
<dbReference type="InterPro" id="IPR037363">
    <property type="entry name" value="Sec13/Seh1_fam"/>
</dbReference>
<feature type="repeat" description="WD" evidence="12">
    <location>
        <begin position="10"/>
        <end position="51"/>
    </location>
</feature>
<dbReference type="SMART" id="SM00320">
    <property type="entry name" value="WD40"/>
    <property type="match status" value="6"/>
</dbReference>
<accession>C1N1N4</accession>
<keyword evidence="5" id="KW-0677">Repeat</keyword>
<evidence type="ECO:0000256" key="11">
    <source>
        <dbReference type="ARBA" id="ARBA00060100"/>
    </source>
</evidence>
<comment type="function">
    <text evidence="11">Required for protein transport from the endoplasmic reticulum to the Golgi apparatus.</text>
</comment>
<keyword evidence="3" id="KW-0813">Transport</keyword>
<dbReference type="STRING" id="564608.C1N1N4"/>
<comment type="similarity">
    <text evidence="2">Belongs to the WD repeat SEC13 family.</text>
</comment>
<reference evidence="13 14" key="1">
    <citation type="journal article" date="2009" name="Science">
        <title>Green evolution and dynamic adaptations revealed by genomes of the marine picoeukaryotes Micromonas.</title>
        <authorList>
            <person name="Worden A.Z."/>
            <person name="Lee J.H."/>
            <person name="Mock T."/>
            <person name="Rouze P."/>
            <person name="Simmons M.P."/>
            <person name="Aerts A.L."/>
            <person name="Allen A.E."/>
            <person name="Cuvelier M.L."/>
            <person name="Derelle E."/>
            <person name="Everett M.V."/>
            <person name="Foulon E."/>
            <person name="Grimwood J."/>
            <person name="Gundlach H."/>
            <person name="Henrissat B."/>
            <person name="Napoli C."/>
            <person name="McDonald S.M."/>
            <person name="Parker M.S."/>
            <person name="Rombauts S."/>
            <person name="Salamov A."/>
            <person name="Von Dassow P."/>
            <person name="Badger J.H."/>
            <person name="Coutinho P.M."/>
            <person name="Demir E."/>
            <person name="Dubchak I."/>
            <person name="Gentemann C."/>
            <person name="Eikrem W."/>
            <person name="Gready J.E."/>
            <person name="John U."/>
            <person name="Lanier W."/>
            <person name="Lindquist E.A."/>
            <person name="Lucas S."/>
            <person name="Mayer K.F."/>
            <person name="Moreau H."/>
            <person name="Not F."/>
            <person name="Otillar R."/>
            <person name="Panaud O."/>
            <person name="Pangilinan J."/>
            <person name="Paulsen I."/>
            <person name="Piegu B."/>
            <person name="Poliakov A."/>
            <person name="Robbens S."/>
            <person name="Schmutz J."/>
            <person name="Toulza E."/>
            <person name="Wyss T."/>
            <person name="Zelensky A."/>
            <person name="Zhou K."/>
            <person name="Armbrust E.V."/>
            <person name="Bhattacharya D."/>
            <person name="Goodenough U.W."/>
            <person name="Van de Peer Y."/>
            <person name="Grigoriev I.V."/>
        </authorList>
    </citation>
    <scope>NUCLEOTIDE SEQUENCE [LARGE SCALE GENOMIC DNA]</scope>
    <source>
        <strain evidence="13 14">CCMP1545</strain>
    </source>
</reference>
<name>C1N1N4_MICPC</name>
<keyword evidence="4 12" id="KW-0853">WD repeat</keyword>
<evidence type="ECO:0000256" key="7">
    <source>
        <dbReference type="ARBA" id="ARBA00022927"/>
    </source>
</evidence>
<evidence type="ECO:0000256" key="1">
    <source>
        <dbReference type="ARBA" id="ARBA00004567"/>
    </source>
</evidence>
<dbReference type="GeneID" id="9687030"/>
<dbReference type="PANTHER" id="PTHR11024">
    <property type="entry name" value="NUCLEAR PORE COMPLEX PROTEIN SEC13 / SEH1 FAMILY MEMBER"/>
    <property type="match status" value="1"/>
</dbReference>
<evidence type="ECO:0000256" key="2">
    <source>
        <dbReference type="ARBA" id="ARBA00010102"/>
    </source>
</evidence>
<dbReference type="GO" id="GO:0031080">
    <property type="term" value="C:nuclear pore outer ring"/>
    <property type="evidence" value="ECO:0007669"/>
    <property type="project" value="TreeGrafter"/>
</dbReference>
<protein>
    <submittedName>
        <fullName evidence="13">Predicted protein</fullName>
    </submittedName>
</protein>
<dbReference type="Pfam" id="PF00400">
    <property type="entry name" value="WD40"/>
    <property type="match status" value="4"/>
</dbReference>
<gene>
    <name evidence="13" type="ORF">MICPUCDRAFT_48340</name>
</gene>
<organism evidence="14">
    <name type="scientific">Micromonas pusilla (strain CCMP1545)</name>
    <name type="common">Picoplanktonic green alga</name>
    <dbReference type="NCBI Taxonomy" id="564608"/>
    <lineage>
        <taxon>Eukaryota</taxon>
        <taxon>Viridiplantae</taxon>
        <taxon>Chlorophyta</taxon>
        <taxon>Mamiellophyceae</taxon>
        <taxon>Mamiellales</taxon>
        <taxon>Mamiellaceae</taxon>
        <taxon>Micromonas</taxon>
    </lineage>
</organism>
<dbReference type="FunFam" id="2.130.10.10:FF:000017">
    <property type="entry name" value="SEC13 homolog (S. cerevisiae)"/>
    <property type="match status" value="1"/>
</dbReference>
<keyword evidence="10" id="KW-0539">Nucleus</keyword>
<keyword evidence="14" id="KW-1185">Reference proteome</keyword>
<sequence>MSISTQASFESGHVDQIHDCQYDYYGRRVATCSSDRTIKIFDVAGESSAAQQTLIATLTGHDGPVWMVAWAHPKYGNHLASCSFDNKIIIWKESEQGVFSQAYASPTTLHEASVNAIAWAPHEHGLVLAAASSDGSASVIAKRADGSWDASKIPGAHSIGCTGVSWAPAAPPGSLVAAGGNAPAPTVKRLVTGGCDNLAKVWRFDDASNQWKEEHALRAHGDWVRDVAWSANMGLPMNTIATCGQDGKVFIWTQNEPGGAWNHRLLNDFGAPVWRLSWSVMGNVLAVSDANNLVTVWKESVDGKWDQISATE</sequence>
<dbReference type="PROSITE" id="PS50082">
    <property type="entry name" value="WD_REPEATS_2"/>
    <property type="match status" value="3"/>
</dbReference>
<evidence type="ECO:0000256" key="5">
    <source>
        <dbReference type="ARBA" id="ARBA00022737"/>
    </source>
</evidence>
<evidence type="ECO:0000313" key="14">
    <source>
        <dbReference type="Proteomes" id="UP000001876"/>
    </source>
</evidence>
<dbReference type="GO" id="GO:0030127">
    <property type="term" value="C:COPII vesicle coat"/>
    <property type="evidence" value="ECO:0007669"/>
    <property type="project" value="TreeGrafter"/>
</dbReference>
<dbReference type="AlphaFoldDB" id="C1N1N4"/>
<evidence type="ECO:0000256" key="6">
    <source>
        <dbReference type="ARBA" id="ARBA00022816"/>
    </source>
</evidence>
<evidence type="ECO:0000256" key="4">
    <source>
        <dbReference type="ARBA" id="ARBA00022574"/>
    </source>
</evidence>
<dbReference type="GO" id="GO:0005198">
    <property type="term" value="F:structural molecule activity"/>
    <property type="evidence" value="ECO:0007669"/>
    <property type="project" value="InterPro"/>
</dbReference>
<dbReference type="RefSeq" id="XP_003061851.1">
    <property type="nucleotide sequence ID" value="XM_003061805.1"/>
</dbReference>
<dbReference type="EMBL" id="GG663744">
    <property type="protein sequence ID" value="EEH54481.1"/>
    <property type="molecule type" value="Genomic_DNA"/>
</dbReference>
<keyword evidence="8" id="KW-0811">Translocation</keyword>
<evidence type="ECO:0000256" key="8">
    <source>
        <dbReference type="ARBA" id="ARBA00023010"/>
    </source>
</evidence>
<dbReference type="KEGG" id="mpp:MICPUCDRAFT_48340"/>
<keyword evidence="9" id="KW-0906">Nuclear pore complex</keyword>
<evidence type="ECO:0000256" key="12">
    <source>
        <dbReference type="PROSITE-ProRule" id="PRU00221"/>
    </source>
</evidence>
<dbReference type="GO" id="GO:0051028">
    <property type="term" value="P:mRNA transport"/>
    <property type="evidence" value="ECO:0007669"/>
    <property type="project" value="UniProtKB-KW"/>
</dbReference>
<dbReference type="GO" id="GO:0090114">
    <property type="term" value="P:COPII-coated vesicle budding"/>
    <property type="evidence" value="ECO:0007669"/>
    <property type="project" value="TreeGrafter"/>
</dbReference>
<evidence type="ECO:0000256" key="3">
    <source>
        <dbReference type="ARBA" id="ARBA00022448"/>
    </source>
</evidence>
<evidence type="ECO:0000256" key="10">
    <source>
        <dbReference type="ARBA" id="ARBA00023242"/>
    </source>
</evidence>
<dbReference type="OrthoDB" id="364224at2759"/>